<reference evidence="1" key="2">
    <citation type="submission" date="2020-09" db="EMBL/GenBank/DDBJ databases">
        <authorList>
            <person name="Sun Q."/>
            <person name="Ohkuma M."/>
        </authorList>
    </citation>
    <scope>NUCLEOTIDE SEQUENCE</scope>
    <source>
        <strain evidence="1">JCM 3172</strain>
    </source>
</reference>
<gene>
    <name evidence="1" type="ORF">GCM10014713_44400</name>
</gene>
<keyword evidence="2" id="KW-1185">Reference proteome</keyword>
<name>A0A918HAL7_9ACTN</name>
<sequence>MLVWFVRTVGVVAFVGVSSLSLWVAGLPAGRAADTRECVTATVANSYRR</sequence>
<protein>
    <submittedName>
        <fullName evidence="1">Uncharacterized protein</fullName>
    </submittedName>
</protein>
<organism evidence="1 2">
    <name type="scientific">Streptomyces purpureus</name>
    <dbReference type="NCBI Taxonomy" id="1951"/>
    <lineage>
        <taxon>Bacteria</taxon>
        <taxon>Bacillati</taxon>
        <taxon>Actinomycetota</taxon>
        <taxon>Actinomycetes</taxon>
        <taxon>Kitasatosporales</taxon>
        <taxon>Streptomycetaceae</taxon>
        <taxon>Streptomyces</taxon>
    </lineage>
</organism>
<evidence type="ECO:0000313" key="1">
    <source>
        <dbReference type="EMBL" id="GGT45752.1"/>
    </source>
</evidence>
<dbReference type="EMBL" id="BMQQ01000018">
    <property type="protein sequence ID" value="GGT45752.1"/>
    <property type="molecule type" value="Genomic_DNA"/>
</dbReference>
<proteinExistence type="predicted"/>
<reference evidence="1" key="1">
    <citation type="journal article" date="2014" name="Int. J. Syst. Evol. Microbiol.">
        <title>Complete genome sequence of Corynebacterium casei LMG S-19264T (=DSM 44701T), isolated from a smear-ripened cheese.</title>
        <authorList>
            <consortium name="US DOE Joint Genome Institute (JGI-PGF)"/>
            <person name="Walter F."/>
            <person name="Albersmeier A."/>
            <person name="Kalinowski J."/>
            <person name="Ruckert C."/>
        </authorList>
    </citation>
    <scope>NUCLEOTIDE SEQUENCE</scope>
    <source>
        <strain evidence="1">JCM 3172</strain>
    </source>
</reference>
<dbReference type="AlphaFoldDB" id="A0A918HAL7"/>
<evidence type="ECO:0000313" key="2">
    <source>
        <dbReference type="Proteomes" id="UP000619486"/>
    </source>
</evidence>
<dbReference type="Proteomes" id="UP000619486">
    <property type="component" value="Unassembled WGS sequence"/>
</dbReference>
<accession>A0A918HAL7</accession>
<comment type="caution">
    <text evidence="1">The sequence shown here is derived from an EMBL/GenBank/DDBJ whole genome shotgun (WGS) entry which is preliminary data.</text>
</comment>